<evidence type="ECO:0000313" key="2">
    <source>
        <dbReference type="EMBL" id="GAA3135849.1"/>
    </source>
</evidence>
<gene>
    <name evidence="2" type="ORF">GCM10010521_22410</name>
</gene>
<feature type="domain" description="EF-hand" evidence="1">
    <location>
        <begin position="330"/>
        <end position="366"/>
    </location>
</feature>
<dbReference type="Pfam" id="PF13202">
    <property type="entry name" value="EF-hand_5"/>
    <property type="match status" value="2"/>
</dbReference>
<dbReference type="Pfam" id="PF09995">
    <property type="entry name" value="MPAB_Lcp_cat"/>
    <property type="match status" value="1"/>
</dbReference>
<dbReference type="Gene3D" id="1.10.238.10">
    <property type="entry name" value="EF-hand"/>
    <property type="match status" value="1"/>
</dbReference>
<dbReference type="InterPro" id="IPR002048">
    <property type="entry name" value="EF_hand_dom"/>
</dbReference>
<dbReference type="EMBL" id="BAAAVM010000026">
    <property type="protein sequence ID" value="GAA3135849.1"/>
    <property type="molecule type" value="Genomic_DNA"/>
</dbReference>
<dbReference type="InterPro" id="IPR018713">
    <property type="entry name" value="MPAB/Lcp_cat_dom"/>
</dbReference>
<dbReference type="CDD" id="cd00051">
    <property type="entry name" value="EFh"/>
    <property type="match status" value="1"/>
</dbReference>
<evidence type="ECO:0000259" key="1">
    <source>
        <dbReference type="PROSITE" id="PS50222"/>
    </source>
</evidence>
<dbReference type="SUPFAM" id="SSF47473">
    <property type="entry name" value="EF-hand"/>
    <property type="match status" value="1"/>
</dbReference>
<dbReference type="InterPro" id="IPR018247">
    <property type="entry name" value="EF_Hand_1_Ca_BS"/>
</dbReference>
<comment type="caution">
    <text evidence="2">The sequence shown here is derived from an EMBL/GenBank/DDBJ whole genome shotgun (WGS) entry which is preliminary data.</text>
</comment>
<dbReference type="PROSITE" id="PS50222">
    <property type="entry name" value="EF_HAND_2"/>
    <property type="match status" value="3"/>
</dbReference>
<feature type="domain" description="EF-hand" evidence="1">
    <location>
        <begin position="457"/>
        <end position="492"/>
    </location>
</feature>
<evidence type="ECO:0000313" key="3">
    <source>
        <dbReference type="Proteomes" id="UP001500893"/>
    </source>
</evidence>
<proteinExistence type="predicted"/>
<dbReference type="PROSITE" id="PS00018">
    <property type="entry name" value="EF_HAND_1"/>
    <property type="match status" value="2"/>
</dbReference>
<dbReference type="PANTHER" id="PTHR36151">
    <property type="entry name" value="BLR2777 PROTEIN"/>
    <property type="match status" value="1"/>
</dbReference>
<dbReference type="PANTHER" id="PTHR36151:SF3">
    <property type="entry name" value="ER-BOUND OXYGENASE MPAB_MPAB'_RUBBER OXYGENASE CATALYTIC DOMAIN-CONTAINING PROTEIN"/>
    <property type="match status" value="1"/>
</dbReference>
<name>A0ABP6N6D5_9ACTN</name>
<dbReference type="InterPro" id="IPR011992">
    <property type="entry name" value="EF-hand-dom_pair"/>
</dbReference>
<feature type="domain" description="EF-hand" evidence="1">
    <location>
        <begin position="392"/>
        <end position="415"/>
    </location>
</feature>
<dbReference type="SMART" id="SM00054">
    <property type="entry name" value="EFh"/>
    <property type="match status" value="4"/>
</dbReference>
<dbReference type="Pfam" id="PF13499">
    <property type="entry name" value="EF-hand_7"/>
    <property type="match status" value="1"/>
</dbReference>
<keyword evidence="3" id="KW-1185">Reference proteome</keyword>
<organism evidence="2 3">
    <name type="scientific">Streptomyces rameus</name>
    <dbReference type="NCBI Taxonomy" id="68261"/>
    <lineage>
        <taxon>Bacteria</taxon>
        <taxon>Bacillati</taxon>
        <taxon>Actinomycetota</taxon>
        <taxon>Actinomycetes</taxon>
        <taxon>Kitasatosporales</taxon>
        <taxon>Streptomycetaceae</taxon>
        <taxon>Streptomyces</taxon>
    </lineage>
</organism>
<dbReference type="RefSeq" id="WP_345049589.1">
    <property type="nucleotide sequence ID" value="NZ_BAAAVM010000026.1"/>
</dbReference>
<accession>A0ABP6N6D5</accession>
<protein>
    <recommendedName>
        <fullName evidence="1">EF-hand domain-containing protein</fullName>
    </recommendedName>
</protein>
<sequence length="506" mass="56417">MTASLPASEPEVSIDWTGFPGPGSATWTLLGQWRMTLVMPRLLVLQAAHPVVGAGLARHSTYRTHPWRRVDHTLISLQRFVYAAPDQRHQEVQRILRAHRRIKGTDERGRAYSAEQPEVRAWVLGTVFEAMSSMERLAGRPLSAAQEARLYQEWCATLGAFGLERDLLPPDAAGFWEYFERMQREVLEDNTEVRFLMRDMYRGAATPSQLEWCPPVWALARSSAAMLMPGAVAAQLPRTYRERLHLHVGQADRTLSRTVHHTAHAAMKPLPLRNRYMPIAAAAMTGQVLHEAREVPSSGFRIPGAGLLTRPLGLVAAVASAALRGPERDVRADRLGRFFSQVLDQTGDGRIDAPDLQAMARSLCWQLELSAEQEDKVYAGFTTWWEHMRSTMDTDGDGSISKDEWVTAMLRNCDADPGYVRDGVHHAVRAMFEAVDTDGSGAIERHEYRTVFAGGRVDPGDLDRGFDELDVDKDGTISLTELLDGFTAFFMARQTNVSGTQLLGRA</sequence>
<reference evidence="3" key="1">
    <citation type="journal article" date="2019" name="Int. J. Syst. Evol. Microbiol.">
        <title>The Global Catalogue of Microorganisms (GCM) 10K type strain sequencing project: providing services to taxonomists for standard genome sequencing and annotation.</title>
        <authorList>
            <consortium name="The Broad Institute Genomics Platform"/>
            <consortium name="The Broad Institute Genome Sequencing Center for Infectious Disease"/>
            <person name="Wu L."/>
            <person name="Ma J."/>
        </authorList>
    </citation>
    <scope>NUCLEOTIDE SEQUENCE [LARGE SCALE GENOMIC DNA]</scope>
    <source>
        <strain evidence="3">JCM 11574</strain>
    </source>
</reference>
<dbReference type="Proteomes" id="UP001500893">
    <property type="component" value="Unassembled WGS sequence"/>
</dbReference>